<reference evidence="2" key="1">
    <citation type="submission" date="2016-07" db="EMBL/GenBank/DDBJ databases">
        <authorList>
            <person name="Bretaudeau A."/>
        </authorList>
    </citation>
    <scope>NUCLEOTIDE SEQUENCE</scope>
    <source>
        <strain evidence="2">Rice</strain>
        <tissue evidence="2">Whole body</tissue>
    </source>
</reference>
<keyword evidence="1" id="KW-0812">Transmembrane</keyword>
<sequence>MQSILYGTDILILRLVSSGKVVYLRLALMLGNVTNVSLSLAFHWLTHLCECHSSIVRSEWTVACATNVYIFSLVFVVLTSNLCIMFTSYEVFATFGISAILSFTLSIALLLVLAAKRGLLRVGARNKPAKFNPLLLPAGPIAPITPKIVELTPLRHQAII</sequence>
<dbReference type="EMBL" id="ODYU01005394">
    <property type="protein sequence ID" value="SOQ46186.1"/>
    <property type="molecule type" value="Genomic_DNA"/>
</dbReference>
<evidence type="ECO:0000313" key="2">
    <source>
        <dbReference type="EMBL" id="SOQ46186.1"/>
    </source>
</evidence>
<organism evidence="2">
    <name type="scientific">Spodoptera frugiperda</name>
    <name type="common">Fall armyworm</name>
    <dbReference type="NCBI Taxonomy" id="7108"/>
    <lineage>
        <taxon>Eukaryota</taxon>
        <taxon>Metazoa</taxon>
        <taxon>Ecdysozoa</taxon>
        <taxon>Arthropoda</taxon>
        <taxon>Hexapoda</taxon>
        <taxon>Insecta</taxon>
        <taxon>Pterygota</taxon>
        <taxon>Neoptera</taxon>
        <taxon>Endopterygota</taxon>
        <taxon>Lepidoptera</taxon>
        <taxon>Glossata</taxon>
        <taxon>Ditrysia</taxon>
        <taxon>Noctuoidea</taxon>
        <taxon>Noctuidae</taxon>
        <taxon>Amphipyrinae</taxon>
        <taxon>Spodoptera</taxon>
    </lineage>
</organism>
<feature type="transmembrane region" description="Helical" evidence="1">
    <location>
        <begin position="66"/>
        <end position="89"/>
    </location>
</feature>
<evidence type="ECO:0000256" key="1">
    <source>
        <dbReference type="SAM" id="Phobius"/>
    </source>
</evidence>
<keyword evidence="1" id="KW-0472">Membrane</keyword>
<proteinExistence type="predicted"/>
<keyword evidence="1" id="KW-1133">Transmembrane helix</keyword>
<accession>A0A2H1VZR2</accession>
<dbReference type="AlphaFoldDB" id="A0A2H1VZR2"/>
<gene>
    <name evidence="2" type="ORF">SFRICE_034578</name>
</gene>
<name>A0A2H1VZR2_SPOFR</name>
<protein>
    <submittedName>
        <fullName evidence="2">SFRICE_034578</fullName>
    </submittedName>
</protein>
<feature type="transmembrane region" description="Helical" evidence="1">
    <location>
        <begin position="95"/>
        <end position="115"/>
    </location>
</feature>